<dbReference type="EMBL" id="JACTNZ010000006">
    <property type="protein sequence ID" value="KAG5542775.1"/>
    <property type="molecule type" value="Genomic_DNA"/>
</dbReference>
<sequence length="99" mass="11092">MFFYYGETEVGSVVIPKSKAQFRRTKQFTVSLDLTSTNLAGKTQLANDLSLGIVPLSSRSKLTRKVELILIFKKKKAVDMNCIMEVNTATQSLLNISFK</sequence>
<comment type="caution">
    <text evidence="1">The sequence shown here is derived from an EMBL/GenBank/DDBJ whole genome shotgun (WGS) entry which is preliminary data.</text>
</comment>
<organism evidence="1 2">
    <name type="scientific">Rhododendron griersonianum</name>
    <dbReference type="NCBI Taxonomy" id="479676"/>
    <lineage>
        <taxon>Eukaryota</taxon>
        <taxon>Viridiplantae</taxon>
        <taxon>Streptophyta</taxon>
        <taxon>Embryophyta</taxon>
        <taxon>Tracheophyta</taxon>
        <taxon>Spermatophyta</taxon>
        <taxon>Magnoliopsida</taxon>
        <taxon>eudicotyledons</taxon>
        <taxon>Gunneridae</taxon>
        <taxon>Pentapetalae</taxon>
        <taxon>asterids</taxon>
        <taxon>Ericales</taxon>
        <taxon>Ericaceae</taxon>
        <taxon>Ericoideae</taxon>
        <taxon>Rhodoreae</taxon>
        <taxon>Rhododendron</taxon>
    </lineage>
</organism>
<reference evidence="1 2" key="1">
    <citation type="submission" date="2020-08" db="EMBL/GenBank/DDBJ databases">
        <title>Plant Genome Project.</title>
        <authorList>
            <person name="Zhang R.-G."/>
        </authorList>
    </citation>
    <scope>NUCLEOTIDE SEQUENCE [LARGE SCALE GENOMIC DNA]</scope>
    <source>
        <strain evidence="1">WSP0</strain>
        <tissue evidence="1">Leaf</tissue>
    </source>
</reference>
<evidence type="ECO:0008006" key="3">
    <source>
        <dbReference type="Google" id="ProtNLM"/>
    </source>
</evidence>
<accession>A0AAV6JSJ5</accession>
<evidence type="ECO:0000313" key="2">
    <source>
        <dbReference type="Proteomes" id="UP000823749"/>
    </source>
</evidence>
<name>A0AAV6JSJ5_9ERIC</name>
<keyword evidence="2" id="KW-1185">Reference proteome</keyword>
<evidence type="ECO:0000313" key="1">
    <source>
        <dbReference type="EMBL" id="KAG5542775.1"/>
    </source>
</evidence>
<dbReference type="Proteomes" id="UP000823749">
    <property type="component" value="Chromosome 6"/>
</dbReference>
<protein>
    <recommendedName>
        <fullName evidence="3">Late embryogenesis abundant protein LEA-2 subgroup domain-containing protein</fullName>
    </recommendedName>
</protein>
<gene>
    <name evidence="1" type="ORF">RHGRI_015776</name>
</gene>
<dbReference type="AlphaFoldDB" id="A0AAV6JSJ5"/>
<proteinExistence type="predicted"/>